<dbReference type="InterPro" id="IPR036397">
    <property type="entry name" value="RNaseH_sf"/>
</dbReference>
<dbReference type="SUPFAM" id="SSF53098">
    <property type="entry name" value="Ribonuclease H-like"/>
    <property type="match status" value="1"/>
</dbReference>
<evidence type="ECO:0000256" key="6">
    <source>
        <dbReference type="ARBA" id="ARBA00023158"/>
    </source>
</evidence>
<protein>
    <submittedName>
        <fullName evidence="10">SAP domain-containing protein</fullName>
    </submittedName>
</protein>
<comment type="subcellular location">
    <subcellularLocation>
        <location evidence="1">Cytoplasm</location>
    </subcellularLocation>
</comment>
<evidence type="ECO:0000259" key="8">
    <source>
        <dbReference type="PROSITE" id="PS50800"/>
    </source>
</evidence>
<dbReference type="Proteomes" id="UP000887565">
    <property type="component" value="Unplaced"/>
</dbReference>
<reference evidence="10" key="1">
    <citation type="submission" date="2022-11" db="UniProtKB">
        <authorList>
            <consortium name="WormBaseParasite"/>
        </authorList>
    </citation>
    <scope>IDENTIFICATION</scope>
</reference>
<sequence>MAQDVSMPELLSNMLKSARLEHFPEMNHVNSLKKEELREYLRNAGLCTLGTKQTLCHRLRSFLKKRTFKTDSKSFIRDKYFDYLCVVDFECTCEPGDNLTYNHEIIEFPMVLLKTTTLEIVDEFHSYCKPVINPVLSDFCKNLTGITQENVDNAPEFPEVLERVEKWLIDHDLQTHKYGYAFVTDGIRESKADLSYTIETLDAFVFKRSKMFISRPWDFGRFFQAQLQNLQKSIPHHFRYWINIRRLFCQHFNLKKTNLKQMLGLLDMQFKGREHCGLDDARNVARVASALIEKGLEFRINEMMLRRNRLKIRAAKRERKNAVKERSSNISITEEDSAPTADENPKHGGQFFLPYKVLGVTKAEFLMNVYEQCLTCDEEEKEYNNVQDDDSDV</sequence>
<evidence type="ECO:0000256" key="2">
    <source>
        <dbReference type="ARBA" id="ARBA00022490"/>
    </source>
</evidence>
<dbReference type="PANTHER" id="PTHR23044">
    <property type="entry name" value="3'-5' EXONUCLEASE ERI1-RELATED"/>
    <property type="match status" value="1"/>
</dbReference>
<dbReference type="Pfam" id="PF00929">
    <property type="entry name" value="RNase_T"/>
    <property type="match status" value="1"/>
</dbReference>
<name>A0A915L0J6_ROMCU</name>
<dbReference type="InterPro" id="IPR013520">
    <property type="entry name" value="Ribonucl_H"/>
</dbReference>
<dbReference type="Gene3D" id="1.10.720.30">
    <property type="entry name" value="SAP domain"/>
    <property type="match status" value="1"/>
</dbReference>
<dbReference type="GO" id="GO:0005730">
    <property type="term" value="C:nucleolus"/>
    <property type="evidence" value="ECO:0007669"/>
    <property type="project" value="TreeGrafter"/>
</dbReference>
<dbReference type="InterPro" id="IPR051274">
    <property type="entry name" value="3-5_Exoribonuclease"/>
</dbReference>
<dbReference type="SMART" id="SM00513">
    <property type="entry name" value="SAP"/>
    <property type="match status" value="1"/>
</dbReference>
<proteinExistence type="predicted"/>
<dbReference type="InterPro" id="IPR003034">
    <property type="entry name" value="SAP_dom"/>
</dbReference>
<keyword evidence="3" id="KW-0540">Nuclease</keyword>
<accession>A0A915L0J6</accession>
<organism evidence="9 10">
    <name type="scientific">Romanomermis culicivorax</name>
    <name type="common">Nematode worm</name>
    <dbReference type="NCBI Taxonomy" id="13658"/>
    <lineage>
        <taxon>Eukaryota</taxon>
        <taxon>Metazoa</taxon>
        <taxon>Ecdysozoa</taxon>
        <taxon>Nematoda</taxon>
        <taxon>Enoplea</taxon>
        <taxon>Dorylaimia</taxon>
        <taxon>Mermithida</taxon>
        <taxon>Mermithoidea</taxon>
        <taxon>Mermithidae</taxon>
        <taxon>Romanomermis</taxon>
    </lineage>
</organism>
<keyword evidence="6" id="KW-0943">RNA-mediated gene silencing</keyword>
<evidence type="ECO:0000256" key="1">
    <source>
        <dbReference type="ARBA" id="ARBA00004496"/>
    </source>
</evidence>
<dbReference type="WBParaSite" id="nRc.2.0.1.t44587-RA">
    <property type="protein sequence ID" value="nRc.2.0.1.t44587-RA"/>
    <property type="gene ID" value="nRc.2.0.1.g44587"/>
</dbReference>
<dbReference type="AlphaFoldDB" id="A0A915L0J6"/>
<dbReference type="CDD" id="cd06133">
    <property type="entry name" value="ERI-1_3'hExo_like"/>
    <property type="match status" value="1"/>
</dbReference>
<keyword evidence="5" id="KW-0269">Exonuclease</keyword>
<dbReference type="InterPro" id="IPR036361">
    <property type="entry name" value="SAP_dom_sf"/>
</dbReference>
<keyword evidence="9" id="KW-1185">Reference proteome</keyword>
<dbReference type="SUPFAM" id="SSF68906">
    <property type="entry name" value="SAP domain"/>
    <property type="match status" value="1"/>
</dbReference>
<evidence type="ECO:0000256" key="4">
    <source>
        <dbReference type="ARBA" id="ARBA00022801"/>
    </source>
</evidence>
<dbReference type="InterPro" id="IPR012337">
    <property type="entry name" value="RNaseH-like_sf"/>
</dbReference>
<feature type="region of interest" description="Disordered" evidence="7">
    <location>
        <begin position="323"/>
        <end position="345"/>
    </location>
</feature>
<feature type="domain" description="SAP" evidence="8">
    <location>
        <begin position="29"/>
        <end position="63"/>
    </location>
</feature>
<keyword evidence="4" id="KW-0378">Hydrolase</keyword>
<dbReference type="PROSITE" id="PS50800">
    <property type="entry name" value="SAP"/>
    <property type="match status" value="1"/>
</dbReference>
<evidence type="ECO:0000256" key="7">
    <source>
        <dbReference type="SAM" id="MobiDB-lite"/>
    </source>
</evidence>
<evidence type="ECO:0000256" key="5">
    <source>
        <dbReference type="ARBA" id="ARBA00022839"/>
    </source>
</evidence>
<dbReference type="GO" id="GO:0005737">
    <property type="term" value="C:cytoplasm"/>
    <property type="evidence" value="ECO:0007669"/>
    <property type="project" value="UniProtKB-SubCell"/>
</dbReference>
<evidence type="ECO:0000313" key="9">
    <source>
        <dbReference type="Proteomes" id="UP000887565"/>
    </source>
</evidence>
<evidence type="ECO:0000313" key="10">
    <source>
        <dbReference type="WBParaSite" id="nRc.2.0.1.t44587-RA"/>
    </source>
</evidence>
<dbReference type="InterPro" id="IPR047201">
    <property type="entry name" value="ERI-1_3'hExo-like"/>
</dbReference>
<dbReference type="GO" id="GO:0003676">
    <property type="term" value="F:nucleic acid binding"/>
    <property type="evidence" value="ECO:0007669"/>
    <property type="project" value="InterPro"/>
</dbReference>
<dbReference type="Gene3D" id="3.30.420.10">
    <property type="entry name" value="Ribonuclease H-like superfamily/Ribonuclease H"/>
    <property type="match status" value="1"/>
</dbReference>
<dbReference type="SMART" id="SM00479">
    <property type="entry name" value="EXOIII"/>
    <property type="match status" value="1"/>
</dbReference>
<dbReference type="OMA" id="CTCEADL"/>
<evidence type="ECO:0000256" key="3">
    <source>
        <dbReference type="ARBA" id="ARBA00022722"/>
    </source>
</evidence>
<dbReference type="GO" id="GO:0000175">
    <property type="term" value="F:3'-5'-RNA exonuclease activity"/>
    <property type="evidence" value="ECO:0007669"/>
    <property type="project" value="InterPro"/>
</dbReference>
<keyword evidence="2" id="KW-0963">Cytoplasm</keyword>
<dbReference type="GO" id="GO:0031047">
    <property type="term" value="P:regulatory ncRNA-mediated gene silencing"/>
    <property type="evidence" value="ECO:0007669"/>
    <property type="project" value="UniProtKB-KW"/>
</dbReference>
<dbReference type="PANTHER" id="PTHR23044:SF61">
    <property type="entry name" value="3'-5' EXORIBONUCLEASE 1-RELATED"/>
    <property type="match status" value="1"/>
</dbReference>